<evidence type="ECO:0000313" key="2">
    <source>
        <dbReference type="EMBL" id="GAA0931855.1"/>
    </source>
</evidence>
<organism evidence="2 3">
    <name type="scientific">Streptomyces thermoalcalitolerans</name>
    <dbReference type="NCBI Taxonomy" id="65605"/>
    <lineage>
        <taxon>Bacteria</taxon>
        <taxon>Bacillati</taxon>
        <taxon>Actinomycetota</taxon>
        <taxon>Actinomycetes</taxon>
        <taxon>Kitasatosporales</taxon>
        <taxon>Streptomycetaceae</taxon>
        <taxon>Streptomyces</taxon>
    </lineage>
</organism>
<keyword evidence="3" id="KW-1185">Reference proteome</keyword>
<accession>A0ABN1PQT3</accession>
<gene>
    <name evidence="2" type="ORF">GCM10009549_55710</name>
</gene>
<feature type="signal peptide" evidence="1">
    <location>
        <begin position="1"/>
        <end position="24"/>
    </location>
</feature>
<dbReference type="EMBL" id="BAAAHG010000082">
    <property type="protein sequence ID" value="GAA0931855.1"/>
    <property type="molecule type" value="Genomic_DNA"/>
</dbReference>
<feature type="chain" id="PRO_5046962571" description="UrcA family protein" evidence="1">
    <location>
        <begin position="25"/>
        <end position="87"/>
    </location>
</feature>
<proteinExistence type="predicted"/>
<evidence type="ECO:0000313" key="3">
    <source>
        <dbReference type="Proteomes" id="UP001501005"/>
    </source>
</evidence>
<reference evidence="2 3" key="1">
    <citation type="journal article" date="2019" name="Int. J. Syst. Evol. Microbiol.">
        <title>The Global Catalogue of Microorganisms (GCM) 10K type strain sequencing project: providing services to taxonomists for standard genome sequencing and annotation.</title>
        <authorList>
            <consortium name="The Broad Institute Genomics Platform"/>
            <consortium name="The Broad Institute Genome Sequencing Center for Infectious Disease"/>
            <person name="Wu L."/>
            <person name="Ma J."/>
        </authorList>
    </citation>
    <scope>NUCLEOTIDE SEQUENCE [LARGE SCALE GENOMIC DNA]</scope>
    <source>
        <strain evidence="2 3">JCM 10673</strain>
    </source>
</reference>
<protein>
    <recommendedName>
        <fullName evidence="4">UrcA family protein</fullName>
    </recommendedName>
</protein>
<name>A0ABN1PQT3_9ACTN</name>
<evidence type="ECO:0008006" key="4">
    <source>
        <dbReference type="Google" id="ProtNLM"/>
    </source>
</evidence>
<evidence type="ECO:0000256" key="1">
    <source>
        <dbReference type="SAM" id="SignalP"/>
    </source>
</evidence>
<comment type="caution">
    <text evidence="2">The sequence shown here is derived from an EMBL/GenBank/DDBJ whole genome shotgun (WGS) entry which is preliminary data.</text>
</comment>
<sequence>MSLGALFSLLLTLITLSVAPSAQAGDILTEKSAGRKYRLESKAASAEAGKPICVSVEIHDSGNQYGKLRARTDCEERIMGDLHAAHR</sequence>
<keyword evidence="1" id="KW-0732">Signal</keyword>
<dbReference type="Proteomes" id="UP001501005">
    <property type="component" value="Unassembled WGS sequence"/>
</dbReference>